<dbReference type="SUPFAM" id="SSF57701">
    <property type="entry name" value="Zn2/Cys6 DNA-binding domain"/>
    <property type="match status" value="1"/>
</dbReference>
<gene>
    <name evidence="3" type="ORF">VNI00_001729</name>
</gene>
<accession>A0AAW0E4S4</accession>
<evidence type="ECO:0000256" key="1">
    <source>
        <dbReference type="SAM" id="MobiDB-lite"/>
    </source>
</evidence>
<dbReference type="CDD" id="cd00067">
    <property type="entry name" value="GAL4"/>
    <property type="match status" value="1"/>
</dbReference>
<name>A0AAW0E4S4_9AGAR</name>
<reference evidence="3 4" key="1">
    <citation type="submission" date="2024-01" db="EMBL/GenBank/DDBJ databases">
        <title>A draft genome for a cacao thread blight-causing isolate of Paramarasmius palmivorus.</title>
        <authorList>
            <person name="Baruah I.K."/>
            <person name="Bukari Y."/>
            <person name="Amoako-Attah I."/>
            <person name="Meinhardt L.W."/>
            <person name="Bailey B.A."/>
            <person name="Cohen S.P."/>
        </authorList>
    </citation>
    <scope>NUCLEOTIDE SEQUENCE [LARGE SCALE GENOMIC DNA]</scope>
    <source>
        <strain evidence="3 4">GH-12</strain>
    </source>
</reference>
<evidence type="ECO:0000313" key="3">
    <source>
        <dbReference type="EMBL" id="KAK7059104.1"/>
    </source>
</evidence>
<feature type="domain" description="Zn(2)-C6 fungal-type" evidence="2">
    <location>
        <begin position="402"/>
        <end position="437"/>
    </location>
</feature>
<dbReference type="GO" id="GO:0000981">
    <property type="term" value="F:DNA-binding transcription factor activity, RNA polymerase II-specific"/>
    <property type="evidence" value="ECO:0007669"/>
    <property type="project" value="InterPro"/>
</dbReference>
<evidence type="ECO:0000259" key="2">
    <source>
        <dbReference type="PROSITE" id="PS50048"/>
    </source>
</evidence>
<dbReference type="AlphaFoldDB" id="A0AAW0E4S4"/>
<sequence>MFSHLLPPLHPTTSPTSANPSIRARLLLIIPVILQDTCKKRMTSELYFHYNTPFFVATFLPPNVTAWAAQSSSDSSAFYETFPGARPLHYQSSEPWSAHRMGDGIFGGNYAFHYQPSSFHPQPPLVDEYSLEQPQATQVDSAAYLEPAHCQPPHDVNYSSPICHSSHQLEITNYHDANVVYTFGEPSSSSDVKHSQSYSSLVSSSPSFVEFITNPSSQAQATLDNIGPCHDGECVPTQHLSPTQTVQHVSYTDPAQQSLTQAHVKAPVMDYLPEPRSPEATYSQLDSTNNLIYTNDSIKIESIPLPVPSQQPVPSSQLPASPSKPGFENASAENPSPLAGNDLSKPVTRKRRRIAVEPPTNDAPRSFMYKIPLPKPNLPQPPKVKRRASTPQTAEKKSLALACFFCRGRKIACGPQDPNSPDRTCGQCHRRSLKCEYPTESRRGMRKRKTPVVTDLSPDEE</sequence>
<dbReference type="InterPro" id="IPR036864">
    <property type="entry name" value="Zn2-C6_fun-type_DNA-bd_sf"/>
</dbReference>
<feature type="compositionally biased region" description="Low complexity" evidence="1">
    <location>
        <begin position="312"/>
        <end position="323"/>
    </location>
</feature>
<evidence type="ECO:0000313" key="4">
    <source>
        <dbReference type="Proteomes" id="UP001383192"/>
    </source>
</evidence>
<feature type="compositionally biased region" description="Pro residues" evidence="1">
    <location>
        <begin position="373"/>
        <end position="382"/>
    </location>
</feature>
<proteinExistence type="predicted"/>
<dbReference type="Gene3D" id="4.10.240.10">
    <property type="entry name" value="Zn(2)-C6 fungal-type DNA-binding domain"/>
    <property type="match status" value="1"/>
</dbReference>
<feature type="region of interest" description="Disordered" evidence="1">
    <location>
        <begin position="438"/>
        <end position="461"/>
    </location>
</feature>
<dbReference type="PROSITE" id="PS00463">
    <property type="entry name" value="ZN2_CY6_FUNGAL_1"/>
    <property type="match status" value="1"/>
</dbReference>
<organism evidence="3 4">
    <name type="scientific">Paramarasmius palmivorus</name>
    <dbReference type="NCBI Taxonomy" id="297713"/>
    <lineage>
        <taxon>Eukaryota</taxon>
        <taxon>Fungi</taxon>
        <taxon>Dikarya</taxon>
        <taxon>Basidiomycota</taxon>
        <taxon>Agaricomycotina</taxon>
        <taxon>Agaricomycetes</taxon>
        <taxon>Agaricomycetidae</taxon>
        <taxon>Agaricales</taxon>
        <taxon>Marasmiineae</taxon>
        <taxon>Marasmiaceae</taxon>
        <taxon>Paramarasmius</taxon>
    </lineage>
</organism>
<protein>
    <recommendedName>
        <fullName evidence="2">Zn(2)-C6 fungal-type domain-containing protein</fullName>
    </recommendedName>
</protein>
<dbReference type="GO" id="GO:0008270">
    <property type="term" value="F:zinc ion binding"/>
    <property type="evidence" value="ECO:0007669"/>
    <property type="project" value="InterPro"/>
</dbReference>
<dbReference type="InterPro" id="IPR001138">
    <property type="entry name" value="Zn2Cys6_DnaBD"/>
</dbReference>
<feature type="region of interest" description="Disordered" evidence="1">
    <location>
        <begin position="304"/>
        <end position="393"/>
    </location>
</feature>
<comment type="caution">
    <text evidence="3">The sequence shown here is derived from an EMBL/GenBank/DDBJ whole genome shotgun (WGS) entry which is preliminary data.</text>
</comment>
<dbReference type="SMART" id="SM00066">
    <property type="entry name" value="GAL4"/>
    <property type="match status" value="1"/>
</dbReference>
<dbReference type="EMBL" id="JAYKXP010000004">
    <property type="protein sequence ID" value="KAK7059104.1"/>
    <property type="molecule type" value="Genomic_DNA"/>
</dbReference>
<dbReference type="PROSITE" id="PS50048">
    <property type="entry name" value="ZN2_CY6_FUNGAL_2"/>
    <property type="match status" value="1"/>
</dbReference>
<dbReference type="Pfam" id="PF00172">
    <property type="entry name" value="Zn_clus"/>
    <property type="match status" value="1"/>
</dbReference>
<dbReference type="Proteomes" id="UP001383192">
    <property type="component" value="Unassembled WGS sequence"/>
</dbReference>
<keyword evidence="4" id="KW-1185">Reference proteome</keyword>